<dbReference type="Pfam" id="PF07920">
    <property type="entry name" value="DUF1684"/>
    <property type="match status" value="1"/>
</dbReference>
<evidence type="ECO:0000313" key="1">
    <source>
        <dbReference type="EMBL" id="GHH48913.1"/>
    </source>
</evidence>
<keyword evidence="2" id="KW-1185">Reference proteome</keyword>
<evidence type="ECO:0008006" key="3">
    <source>
        <dbReference type="Google" id="ProtNLM"/>
    </source>
</evidence>
<evidence type="ECO:0000313" key="2">
    <source>
        <dbReference type="Proteomes" id="UP000623958"/>
    </source>
</evidence>
<dbReference type="PANTHER" id="PTHR41913:SF1">
    <property type="entry name" value="DUF1684 DOMAIN-CONTAINING PROTEIN"/>
    <property type="match status" value="1"/>
</dbReference>
<proteinExistence type="predicted"/>
<gene>
    <name evidence="1" type="ORF">GCM10009090_07600</name>
</gene>
<comment type="caution">
    <text evidence="1">The sequence shown here is derived from an EMBL/GenBank/DDBJ whole genome shotgun (WGS) entry which is preliminary data.</text>
</comment>
<protein>
    <recommendedName>
        <fullName evidence="3">DUF1684 domain-containing protein</fullName>
    </recommendedName>
</protein>
<organism evidence="1 2">
    <name type="scientific">Xanthomonas boreopolis</name>
    <dbReference type="NCBI Taxonomy" id="86183"/>
    <lineage>
        <taxon>Bacteria</taxon>
        <taxon>Pseudomonadati</taxon>
        <taxon>Pseudomonadota</taxon>
        <taxon>Gammaproteobacteria</taxon>
        <taxon>Lysobacterales</taxon>
        <taxon>Lysobacteraceae</taxon>
        <taxon>Xanthomonas</taxon>
    </lineage>
</organism>
<reference evidence="1" key="1">
    <citation type="journal article" date="2014" name="Int. J. Syst. Evol. Microbiol.">
        <title>Complete genome sequence of Corynebacterium casei LMG S-19264T (=DSM 44701T), isolated from a smear-ripened cheese.</title>
        <authorList>
            <consortium name="US DOE Joint Genome Institute (JGI-PGF)"/>
            <person name="Walter F."/>
            <person name="Albersmeier A."/>
            <person name="Kalinowski J."/>
            <person name="Ruckert C."/>
        </authorList>
    </citation>
    <scope>NUCLEOTIDE SEQUENCE</scope>
    <source>
        <strain evidence="1">JCM 13306</strain>
    </source>
</reference>
<dbReference type="PANTHER" id="PTHR41913">
    <property type="entry name" value="DUF1684 DOMAIN-CONTAINING PROTEIN"/>
    <property type="match status" value="1"/>
</dbReference>
<dbReference type="EMBL" id="BNBA01000004">
    <property type="protein sequence ID" value="GHH48913.1"/>
    <property type="molecule type" value="Genomic_DNA"/>
</dbReference>
<dbReference type="Proteomes" id="UP000623958">
    <property type="component" value="Unassembled WGS sequence"/>
</dbReference>
<dbReference type="RefSeq" id="WP_434028595.1">
    <property type="nucleotide sequence ID" value="NZ_BNBA01000004.1"/>
</dbReference>
<dbReference type="InterPro" id="IPR012467">
    <property type="entry name" value="DUF1684"/>
</dbReference>
<name>A0A919F5J5_9XANT</name>
<dbReference type="AlphaFoldDB" id="A0A919F5J5"/>
<accession>A0A919F5J5</accession>
<reference evidence="1" key="2">
    <citation type="submission" date="2020-09" db="EMBL/GenBank/DDBJ databases">
        <authorList>
            <person name="Sun Q."/>
            <person name="Ohkuma M."/>
        </authorList>
    </citation>
    <scope>NUCLEOTIDE SEQUENCE</scope>
    <source>
        <strain evidence="1">JCM 13306</strain>
    </source>
</reference>
<sequence>MVRIRGWGAGLLALLALAGCGREDAPQPARPAEALDRQFLAETLAWREQRLEELRKPDGWTSLVGLHWLELKAHYIGSSPDSGIRLAVGPAKMGLVSVEGDKVWFTPEKHAALTVDGKPLAGRTRFYSDRDDAPTTIGFDEGKGRLTLIQRGDRRALRVRHADADSRVRFAGLDYWPADPAWRVEARFVPNPAGKTIPIVDIVGITTEQPNAGAVEFEKNGRTYRLEAIGEPGHELFIVFADRTSGHGSYPAGRFIDAGAPDAQGRVVLDFNRAYNPPCAFTPFATCPLPPPENRLDLVVAAGEKNYRKPHAGAGAP</sequence>
<dbReference type="PROSITE" id="PS51257">
    <property type="entry name" value="PROKAR_LIPOPROTEIN"/>
    <property type="match status" value="1"/>
</dbReference>